<evidence type="ECO:0000256" key="3">
    <source>
        <dbReference type="ARBA" id="ARBA00022475"/>
    </source>
</evidence>
<evidence type="ECO:0000256" key="2">
    <source>
        <dbReference type="ARBA" id="ARBA00007928"/>
    </source>
</evidence>
<evidence type="ECO:0000256" key="7">
    <source>
        <dbReference type="SAM" id="Phobius"/>
    </source>
</evidence>
<dbReference type="Pfam" id="PF01810">
    <property type="entry name" value="LysE"/>
    <property type="match status" value="1"/>
</dbReference>
<feature type="transmembrane region" description="Helical" evidence="7">
    <location>
        <begin position="39"/>
        <end position="62"/>
    </location>
</feature>
<dbReference type="Proteomes" id="UP000325161">
    <property type="component" value="Chromosome"/>
</dbReference>
<dbReference type="PANTHER" id="PTHR30086:SF14">
    <property type="entry name" value="HOMOSERINE_HOMOSERINE LACTONE EFFLUX PROTEIN"/>
    <property type="match status" value="1"/>
</dbReference>
<keyword evidence="6 7" id="KW-0472">Membrane</keyword>
<comment type="similarity">
    <text evidence="2">Belongs to the Rht family.</text>
</comment>
<dbReference type="OrthoDB" id="9804822at2"/>
<organism evidence="8 9">
    <name type="scientific">Pigmentiphaga aceris</name>
    <dbReference type="NCBI Taxonomy" id="1940612"/>
    <lineage>
        <taxon>Bacteria</taxon>
        <taxon>Pseudomonadati</taxon>
        <taxon>Pseudomonadota</taxon>
        <taxon>Betaproteobacteria</taxon>
        <taxon>Burkholderiales</taxon>
        <taxon>Alcaligenaceae</taxon>
        <taxon>Pigmentiphaga</taxon>
    </lineage>
</organism>
<evidence type="ECO:0000256" key="4">
    <source>
        <dbReference type="ARBA" id="ARBA00022692"/>
    </source>
</evidence>
<dbReference type="PANTHER" id="PTHR30086">
    <property type="entry name" value="ARGININE EXPORTER PROTEIN ARGO"/>
    <property type="match status" value="1"/>
</dbReference>
<feature type="transmembrane region" description="Helical" evidence="7">
    <location>
        <begin position="191"/>
        <end position="209"/>
    </location>
</feature>
<evidence type="ECO:0000256" key="6">
    <source>
        <dbReference type="ARBA" id="ARBA00023136"/>
    </source>
</evidence>
<evidence type="ECO:0000256" key="1">
    <source>
        <dbReference type="ARBA" id="ARBA00004651"/>
    </source>
</evidence>
<sequence length="210" mass="22304">MTLTTWLTFTLASWAISFSPGAGAICAMSSGLRYGAAHGYWTTVGLVIGIAFQVTVVGLGVGALLAASATAFTVVKWAGALYLIWLGIKQWRAEASPVQLNADGVVNESRWQLIAKGCLVNASNPKGTVFLLAVVPQFLNPAAPLAPQYLIIGVTLAFTDAVVMGFYTILASRVLRLLRTPRQIRGINRTFGGLFMAAGAWLATFKRAVV</sequence>
<reference evidence="8 9" key="1">
    <citation type="submission" date="2019-08" db="EMBL/GenBank/DDBJ databases">
        <title>Amphibian skin-associated Pigmentiphaga: genome sequence and occurrence across geography and hosts.</title>
        <authorList>
            <person name="Bletz M.C."/>
            <person name="Bunk B."/>
            <person name="Sproeer C."/>
            <person name="Biwer P."/>
            <person name="Reiter S."/>
            <person name="Rabemananjara F.C.E."/>
            <person name="Schulz S."/>
            <person name="Overmann J."/>
            <person name="Vences M."/>
        </authorList>
    </citation>
    <scope>NUCLEOTIDE SEQUENCE [LARGE SCALE GENOMIC DNA]</scope>
    <source>
        <strain evidence="8 9">Mada1488</strain>
    </source>
</reference>
<evidence type="ECO:0000313" key="8">
    <source>
        <dbReference type="EMBL" id="QEI09051.1"/>
    </source>
</evidence>
<dbReference type="RefSeq" id="WP_148818794.1">
    <property type="nucleotide sequence ID" value="NZ_CP043046.1"/>
</dbReference>
<gene>
    <name evidence="8" type="ORF">FXN63_00805</name>
</gene>
<feature type="transmembrane region" description="Helical" evidence="7">
    <location>
        <begin position="149"/>
        <end position="170"/>
    </location>
</feature>
<keyword evidence="5 7" id="KW-1133">Transmembrane helix</keyword>
<dbReference type="AlphaFoldDB" id="A0A5C0B7J4"/>
<dbReference type="InterPro" id="IPR001123">
    <property type="entry name" value="LeuE-type"/>
</dbReference>
<keyword evidence="9" id="KW-1185">Reference proteome</keyword>
<comment type="subcellular location">
    <subcellularLocation>
        <location evidence="1">Cell membrane</location>
        <topology evidence="1">Multi-pass membrane protein</topology>
    </subcellularLocation>
</comment>
<keyword evidence="3" id="KW-1003">Cell membrane</keyword>
<proteinExistence type="inferred from homology"/>
<dbReference type="GO" id="GO:0042970">
    <property type="term" value="F:homoserine transmembrane transporter activity"/>
    <property type="evidence" value="ECO:0007669"/>
    <property type="project" value="TreeGrafter"/>
</dbReference>
<accession>A0A5C0B7J4</accession>
<dbReference type="GO" id="GO:0005886">
    <property type="term" value="C:plasma membrane"/>
    <property type="evidence" value="ECO:0007669"/>
    <property type="project" value="UniProtKB-SubCell"/>
</dbReference>
<dbReference type="PIRSF" id="PIRSF006324">
    <property type="entry name" value="LeuE"/>
    <property type="match status" value="1"/>
</dbReference>
<evidence type="ECO:0000313" key="9">
    <source>
        <dbReference type="Proteomes" id="UP000325161"/>
    </source>
</evidence>
<name>A0A5C0B7J4_9BURK</name>
<dbReference type="EMBL" id="CP043046">
    <property type="protein sequence ID" value="QEI09051.1"/>
    <property type="molecule type" value="Genomic_DNA"/>
</dbReference>
<protein>
    <submittedName>
        <fullName evidence="8">Threonine transporter RhtB</fullName>
    </submittedName>
</protein>
<dbReference type="KEGG" id="pacr:FXN63_00805"/>
<feature type="transmembrane region" description="Helical" evidence="7">
    <location>
        <begin position="69"/>
        <end position="88"/>
    </location>
</feature>
<keyword evidence="4 7" id="KW-0812">Transmembrane</keyword>
<evidence type="ECO:0000256" key="5">
    <source>
        <dbReference type="ARBA" id="ARBA00022989"/>
    </source>
</evidence>